<dbReference type="SUPFAM" id="SSF47616">
    <property type="entry name" value="GST C-terminal domain-like"/>
    <property type="match status" value="1"/>
</dbReference>
<dbReference type="GO" id="GO:0005737">
    <property type="term" value="C:cytoplasm"/>
    <property type="evidence" value="ECO:0007669"/>
    <property type="project" value="UniProtKB-ARBA"/>
</dbReference>
<evidence type="ECO:0000256" key="4">
    <source>
        <dbReference type="RuleBase" id="RU003494"/>
    </source>
</evidence>
<dbReference type="FunFam" id="3.40.30.10:FF:000156">
    <property type="entry name" value="Glutathione S-transferase 1"/>
    <property type="match status" value="1"/>
</dbReference>
<dbReference type="EC" id="2.5.1.18" evidence="1"/>
<evidence type="ECO:0000256" key="1">
    <source>
        <dbReference type="ARBA" id="ARBA00012452"/>
    </source>
</evidence>
<dbReference type="Pfam" id="PF02798">
    <property type="entry name" value="GST_N"/>
    <property type="match status" value="1"/>
</dbReference>
<evidence type="ECO:0000256" key="3">
    <source>
        <dbReference type="ARBA" id="ARBA00047960"/>
    </source>
</evidence>
<dbReference type="KEGG" id="sur:STAUR_5259"/>
<evidence type="ECO:0000313" key="10">
    <source>
        <dbReference type="Proteomes" id="UP000032702"/>
    </source>
</evidence>
<organism evidence="8 10">
    <name type="scientific">Stigmatella aurantiaca (strain DW4/3-1)</name>
    <dbReference type="NCBI Taxonomy" id="378806"/>
    <lineage>
        <taxon>Bacteria</taxon>
        <taxon>Pseudomonadati</taxon>
        <taxon>Myxococcota</taxon>
        <taxon>Myxococcia</taxon>
        <taxon>Myxococcales</taxon>
        <taxon>Cystobacterineae</taxon>
        <taxon>Archangiaceae</taxon>
        <taxon>Stigmatella</taxon>
    </lineage>
</organism>
<dbReference type="Gene3D" id="1.20.1050.10">
    <property type="match status" value="1"/>
</dbReference>
<sequence>MILVHHLNNSRSQRVLWLLEELGVEYEVKRYERDPQTMLAPPSLKAVHPLGKSPVITDGGQTLAESGAIIEYLVERYGQGRLKPAPGSPESLRHSYWMHYAEGSAMPPLLMGLIVSRIRSAPVPFFVRPIVQGVAAKLQDSFVGPQIKLHLDFMEGELSKSTWFAGEEFTAADIQMSFPVEAAVSRAGLDASRPKLWAFAERIHARPAYQRALQKGGPYELMK</sequence>
<dbReference type="InterPro" id="IPR036249">
    <property type="entry name" value="Thioredoxin-like_sf"/>
</dbReference>
<dbReference type="Proteomes" id="UP000001351">
    <property type="component" value="Chromosome"/>
</dbReference>
<feature type="domain" description="GST N-terminal" evidence="5">
    <location>
        <begin position="1"/>
        <end position="81"/>
    </location>
</feature>
<dbReference type="PANTHER" id="PTHR44051">
    <property type="entry name" value="GLUTATHIONE S-TRANSFERASE-RELATED"/>
    <property type="match status" value="1"/>
</dbReference>
<dbReference type="EMBL" id="AAMD01000083">
    <property type="protein sequence ID" value="EAU65403.1"/>
    <property type="molecule type" value="Genomic_DNA"/>
</dbReference>
<dbReference type="eggNOG" id="COG0625">
    <property type="taxonomic scope" value="Bacteria"/>
</dbReference>
<dbReference type="InterPro" id="IPR036282">
    <property type="entry name" value="Glutathione-S-Trfase_C_sf"/>
</dbReference>
<dbReference type="PROSITE" id="PS50405">
    <property type="entry name" value="GST_CTER"/>
    <property type="match status" value="1"/>
</dbReference>
<dbReference type="PATRIC" id="fig|378806.16.peg.4424"/>
<name>Q08Y48_STIAD</name>
<dbReference type="InterPro" id="IPR040079">
    <property type="entry name" value="Glutathione_S-Trfase"/>
</dbReference>
<evidence type="ECO:0000259" key="6">
    <source>
        <dbReference type="PROSITE" id="PS50405"/>
    </source>
</evidence>
<proteinExistence type="inferred from homology"/>
<evidence type="ECO:0000313" key="8">
    <source>
        <dbReference type="EMBL" id="EAU65403.1"/>
    </source>
</evidence>
<dbReference type="STRING" id="378806.STAUR_5259"/>
<dbReference type="GO" id="GO:0004364">
    <property type="term" value="F:glutathione transferase activity"/>
    <property type="evidence" value="ECO:0007669"/>
    <property type="project" value="UniProtKB-EC"/>
</dbReference>
<dbReference type="SFLD" id="SFLDS00019">
    <property type="entry name" value="Glutathione_Transferase_(cytos"/>
    <property type="match status" value="1"/>
</dbReference>
<comment type="similarity">
    <text evidence="4">Belongs to the GST superfamily.</text>
</comment>
<evidence type="ECO:0000256" key="2">
    <source>
        <dbReference type="ARBA" id="ARBA00022679"/>
    </source>
</evidence>
<dbReference type="SFLD" id="SFLDG00358">
    <property type="entry name" value="Main_(cytGST)"/>
    <property type="match status" value="1"/>
</dbReference>
<dbReference type="Pfam" id="PF00043">
    <property type="entry name" value="GST_C"/>
    <property type="match status" value="1"/>
</dbReference>
<dbReference type="Proteomes" id="UP000032702">
    <property type="component" value="Unassembled WGS sequence"/>
</dbReference>
<reference evidence="7 9" key="2">
    <citation type="journal article" date="2011" name="Mol. Biol. Evol.">
        <title>Comparative genomic analysis of fruiting body formation in Myxococcales.</title>
        <authorList>
            <person name="Huntley S."/>
            <person name="Hamann N."/>
            <person name="Wegener-Feldbrugge S."/>
            <person name="Treuner-Lange A."/>
            <person name="Kube M."/>
            <person name="Reinhardt R."/>
            <person name="Klages S."/>
            <person name="Muller R."/>
            <person name="Ronning C.M."/>
            <person name="Nierman W.C."/>
            <person name="Sogaard-Andersen L."/>
        </authorList>
    </citation>
    <scope>NUCLEOTIDE SEQUENCE [LARGE SCALE GENOMIC DNA]</scope>
    <source>
        <strain evidence="7 9">DW4/3-1</strain>
    </source>
</reference>
<dbReference type="InterPro" id="IPR004046">
    <property type="entry name" value="GST_C"/>
</dbReference>
<reference evidence="8 10" key="1">
    <citation type="submission" date="2006-04" db="EMBL/GenBank/DDBJ databases">
        <authorList>
            <person name="Nierman W.C."/>
        </authorList>
    </citation>
    <scope>NUCLEOTIDE SEQUENCE [LARGE SCALE GENOMIC DNA]</scope>
    <source>
        <strain evidence="8 10">DW4/3-1</strain>
    </source>
</reference>
<dbReference type="PANTHER" id="PTHR44051:SF9">
    <property type="entry name" value="GLUTATHIONE S-TRANSFERASE 1"/>
    <property type="match status" value="1"/>
</dbReference>
<evidence type="ECO:0000313" key="9">
    <source>
        <dbReference type="Proteomes" id="UP000001351"/>
    </source>
</evidence>
<dbReference type="CDD" id="cd03046">
    <property type="entry name" value="GST_N_GTT1_like"/>
    <property type="match status" value="1"/>
</dbReference>
<dbReference type="RefSeq" id="WP_002615334.1">
    <property type="nucleotide sequence ID" value="NC_014623.1"/>
</dbReference>
<evidence type="ECO:0000259" key="5">
    <source>
        <dbReference type="PROSITE" id="PS50404"/>
    </source>
</evidence>
<accession>Q08Y48</accession>
<dbReference type="InterPro" id="IPR010987">
    <property type="entry name" value="Glutathione-S-Trfase_C-like"/>
</dbReference>
<keyword evidence="9" id="KW-1185">Reference proteome</keyword>
<dbReference type="HOGENOM" id="CLU_011226_15_5_7"/>
<evidence type="ECO:0000313" key="7">
    <source>
        <dbReference type="EMBL" id="ADO73030.1"/>
    </source>
</evidence>
<dbReference type="EMBL" id="CP002271">
    <property type="protein sequence ID" value="ADO73030.1"/>
    <property type="molecule type" value="Genomic_DNA"/>
</dbReference>
<dbReference type="InterPro" id="IPR004045">
    <property type="entry name" value="Glutathione_S-Trfase_N"/>
</dbReference>
<dbReference type="GO" id="GO:0004601">
    <property type="term" value="F:peroxidase activity"/>
    <property type="evidence" value="ECO:0007669"/>
    <property type="project" value="UniProtKB-ARBA"/>
</dbReference>
<keyword evidence="2 8" id="KW-0808">Transferase</keyword>
<dbReference type="OrthoDB" id="9810080at2"/>
<protein>
    <recommendedName>
        <fullName evidence="1">glutathione transferase</fullName>
        <ecNumber evidence="1">2.5.1.18</ecNumber>
    </recommendedName>
</protein>
<dbReference type="Gene3D" id="3.40.30.10">
    <property type="entry name" value="Glutaredoxin"/>
    <property type="match status" value="1"/>
</dbReference>
<dbReference type="SUPFAM" id="SSF52833">
    <property type="entry name" value="Thioredoxin-like"/>
    <property type="match status" value="1"/>
</dbReference>
<comment type="catalytic activity">
    <reaction evidence="3">
        <text>RX + glutathione = an S-substituted glutathione + a halide anion + H(+)</text>
        <dbReference type="Rhea" id="RHEA:16437"/>
        <dbReference type="ChEBI" id="CHEBI:15378"/>
        <dbReference type="ChEBI" id="CHEBI:16042"/>
        <dbReference type="ChEBI" id="CHEBI:17792"/>
        <dbReference type="ChEBI" id="CHEBI:57925"/>
        <dbReference type="ChEBI" id="CHEBI:90779"/>
        <dbReference type="EC" id="2.5.1.18"/>
    </reaction>
</comment>
<dbReference type="SFLD" id="SFLDG01150">
    <property type="entry name" value="Main.1:_Beta-like"/>
    <property type="match status" value="1"/>
</dbReference>
<dbReference type="AlphaFoldDB" id="Q08Y48"/>
<gene>
    <name evidence="7" type="ordered locus">STAUR_5259</name>
    <name evidence="8" type="ORF">STIAU_7329</name>
</gene>
<dbReference type="CDD" id="cd03189">
    <property type="entry name" value="GST_C_GTT1_like"/>
    <property type="match status" value="1"/>
</dbReference>
<feature type="domain" description="GST C-terminal" evidence="6">
    <location>
        <begin position="87"/>
        <end position="223"/>
    </location>
</feature>
<dbReference type="PROSITE" id="PS50404">
    <property type="entry name" value="GST_NTER"/>
    <property type="match status" value="1"/>
</dbReference>